<keyword evidence="3" id="KW-0479">Metal-binding</keyword>
<dbReference type="PANTHER" id="PTHR45718">
    <property type="entry name" value="TRANSCRIPTIONAL ACTIVATOR CUBITUS INTERRUPTUS"/>
    <property type="match status" value="1"/>
</dbReference>
<dbReference type="GO" id="GO:0000978">
    <property type="term" value="F:RNA polymerase II cis-regulatory region sequence-specific DNA binding"/>
    <property type="evidence" value="ECO:0007669"/>
    <property type="project" value="TreeGrafter"/>
</dbReference>
<dbReference type="PROSITE" id="PS00028">
    <property type="entry name" value="ZINC_FINGER_C2H2_1"/>
    <property type="match status" value="3"/>
</dbReference>
<dbReference type="Proteomes" id="UP000077315">
    <property type="component" value="Unassembled WGS sequence"/>
</dbReference>
<feature type="domain" description="C2H2-type" evidence="12">
    <location>
        <begin position="271"/>
        <end position="301"/>
    </location>
</feature>
<evidence type="ECO:0000313" key="13">
    <source>
        <dbReference type="EMBL" id="OAD67494.1"/>
    </source>
</evidence>
<feature type="domain" description="C2H2-type" evidence="12">
    <location>
        <begin position="367"/>
        <end position="391"/>
    </location>
</feature>
<keyword evidence="4" id="KW-0677">Repeat</keyword>
<dbReference type="AlphaFoldDB" id="A0A162NB21"/>
<evidence type="ECO:0000256" key="6">
    <source>
        <dbReference type="ARBA" id="ARBA00022833"/>
    </source>
</evidence>
<dbReference type="STRING" id="763407.A0A162NB21"/>
<proteinExistence type="inferred from homology"/>
<reference evidence="14" key="1">
    <citation type="submission" date="2015-06" db="EMBL/GenBank/DDBJ databases">
        <title>Expansion of signal transduction pathways in fungi by whole-genome duplication.</title>
        <authorList>
            <consortium name="DOE Joint Genome Institute"/>
            <person name="Corrochano L.M."/>
            <person name="Kuo A."/>
            <person name="Marcet-Houben M."/>
            <person name="Polaino S."/>
            <person name="Salamov A."/>
            <person name="Villalobos J.M."/>
            <person name="Alvarez M.I."/>
            <person name="Avalos J."/>
            <person name="Benito E.P."/>
            <person name="Benoit I."/>
            <person name="Burger G."/>
            <person name="Camino L.P."/>
            <person name="Canovas D."/>
            <person name="Cerda-Olmedo E."/>
            <person name="Cheng J.-F."/>
            <person name="Dominguez A."/>
            <person name="Elias M."/>
            <person name="Eslava A.P."/>
            <person name="Glaser F."/>
            <person name="Grimwood J."/>
            <person name="Gutierrez G."/>
            <person name="Heitman J."/>
            <person name="Henrissat B."/>
            <person name="Iturriaga E.A."/>
            <person name="Lang B.F."/>
            <person name="Lavin J.L."/>
            <person name="Lee S."/>
            <person name="Li W."/>
            <person name="Lindquist E."/>
            <person name="Lopez-Garcia S."/>
            <person name="Luque E.M."/>
            <person name="Marcos A.T."/>
            <person name="Martin J."/>
            <person name="McCluskey K."/>
            <person name="Medina H.R."/>
            <person name="Miralles-Duran A."/>
            <person name="Miyazaki A."/>
            <person name="Munoz-Torres E."/>
            <person name="Oguiza J.A."/>
            <person name="Ohm R."/>
            <person name="Olmedo M."/>
            <person name="Orejas M."/>
            <person name="Ortiz-Castellanos L."/>
            <person name="Pisabarro A.G."/>
            <person name="Rodriguez-Romero J."/>
            <person name="Ruiz-Herrera J."/>
            <person name="Ruiz-Vazquez R."/>
            <person name="Sanz C."/>
            <person name="Schackwitz W."/>
            <person name="Schmutz J."/>
            <person name="Shahriari M."/>
            <person name="Shelest E."/>
            <person name="Silva-Franco F."/>
            <person name="Soanes D."/>
            <person name="Syed K."/>
            <person name="Tagua V.G."/>
            <person name="Talbot N.J."/>
            <person name="Thon M."/>
            <person name="De vries R.P."/>
            <person name="Wiebenga A."/>
            <person name="Yadav J.S."/>
            <person name="Braun E.L."/>
            <person name="Baker S."/>
            <person name="Garre V."/>
            <person name="Horwitz B."/>
            <person name="Torres-Martinez S."/>
            <person name="Idnurm A."/>
            <person name="Herrera-Estrella A."/>
            <person name="Gabaldon T."/>
            <person name="Grigoriev I.V."/>
        </authorList>
    </citation>
    <scope>NUCLEOTIDE SEQUENCE [LARGE SCALE GENOMIC DNA]</scope>
    <source>
        <strain evidence="14">NRRL 1555(-)</strain>
    </source>
</reference>
<dbReference type="GO" id="GO:0008270">
    <property type="term" value="F:zinc ion binding"/>
    <property type="evidence" value="ECO:0007669"/>
    <property type="project" value="UniProtKB-KW"/>
</dbReference>
<name>A0A162NB21_PHYB8</name>
<evidence type="ECO:0000256" key="3">
    <source>
        <dbReference type="ARBA" id="ARBA00022723"/>
    </source>
</evidence>
<dbReference type="Pfam" id="PF00096">
    <property type="entry name" value="zf-C2H2"/>
    <property type="match status" value="2"/>
</dbReference>
<feature type="domain" description="C2H2-type" evidence="12">
    <location>
        <begin position="304"/>
        <end position="336"/>
    </location>
</feature>
<gene>
    <name evidence="13" type="ORF">PHYBLDRAFT_183524</name>
</gene>
<evidence type="ECO:0000259" key="12">
    <source>
        <dbReference type="PROSITE" id="PS50157"/>
    </source>
</evidence>
<dbReference type="InterPro" id="IPR056436">
    <property type="entry name" value="Znf-C2H2_ZIC1-5/GLI1-3-like"/>
</dbReference>
<protein>
    <submittedName>
        <fullName evidence="13">C2H2-type zinc finger transcription factor</fullName>
    </submittedName>
</protein>
<dbReference type="Pfam" id="PF23561">
    <property type="entry name" value="zf-C2H2_15"/>
    <property type="match status" value="1"/>
</dbReference>
<dbReference type="EMBL" id="KV440999">
    <property type="protein sequence ID" value="OAD67494.1"/>
    <property type="molecule type" value="Genomic_DNA"/>
</dbReference>
<evidence type="ECO:0000313" key="14">
    <source>
        <dbReference type="Proteomes" id="UP000077315"/>
    </source>
</evidence>
<dbReference type="OrthoDB" id="654211at2759"/>
<dbReference type="GO" id="GO:0000981">
    <property type="term" value="F:DNA-binding transcription factor activity, RNA polymerase II-specific"/>
    <property type="evidence" value="ECO:0007669"/>
    <property type="project" value="TreeGrafter"/>
</dbReference>
<keyword evidence="5 11" id="KW-0863">Zinc-finger</keyword>
<evidence type="ECO:0000256" key="7">
    <source>
        <dbReference type="ARBA" id="ARBA00023015"/>
    </source>
</evidence>
<keyword evidence="14" id="KW-1185">Reference proteome</keyword>
<dbReference type="InParanoid" id="A0A162NB21"/>
<dbReference type="SUPFAM" id="SSF57667">
    <property type="entry name" value="beta-beta-alpha zinc fingers"/>
    <property type="match status" value="3"/>
</dbReference>
<accession>A0A162NB21</accession>
<feature type="domain" description="C2H2-type" evidence="12">
    <location>
        <begin position="337"/>
        <end position="366"/>
    </location>
</feature>
<comment type="similarity">
    <text evidence="2">Belongs to the GLI C2H2-type zinc-finger protein family.</text>
</comment>
<evidence type="ECO:0000256" key="11">
    <source>
        <dbReference type="PROSITE-ProRule" id="PRU00042"/>
    </source>
</evidence>
<keyword evidence="8" id="KW-0238">DNA-binding</keyword>
<keyword evidence="6" id="KW-0862">Zinc</keyword>
<evidence type="ECO:0000256" key="8">
    <source>
        <dbReference type="ARBA" id="ARBA00023125"/>
    </source>
</evidence>
<dbReference type="InterPro" id="IPR043359">
    <property type="entry name" value="GLI-like"/>
</dbReference>
<evidence type="ECO:0000256" key="10">
    <source>
        <dbReference type="ARBA" id="ARBA00023242"/>
    </source>
</evidence>
<keyword evidence="9" id="KW-0804">Transcription</keyword>
<evidence type="ECO:0000256" key="2">
    <source>
        <dbReference type="ARBA" id="ARBA00010831"/>
    </source>
</evidence>
<evidence type="ECO:0000256" key="9">
    <source>
        <dbReference type="ARBA" id="ARBA00023163"/>
    </source>
</evidence>
<dbReference type="PROSITE" id="PS50157">
    <property type="entry name" value="ZINC_FINGER_C2H2_2"/>
    <property type="match status" value="4"/>
</dbReference>
<dbReference type="VEuPathDB" id="FungiDB:PHYBLDRAFT_183524"/>
<dbReference type="FunFam" id="3.30.160.60:FF:000032">
    <property type="entry name" value="Krueppel-like factor 4"/>
    <property type="match status" value="1"/>
</dbReference>
<dbReference type="SMART" id="SM00355">
    <property type="entry name" value="ZnF_C2H2"/>
    <property type="match status" value="4"/>
</dbReference>
<dbReference type="PANTHER" id="PTHR45718:SF8">
    <property type="entry name" value="GLIS FAMILY ZINC FINGER 2"/>
    <property type="match status" value="1"/>
</dbReference>
<evidence type="ECO:0000256" key="5">
    <source>
        <dbReference type="ARBA" id="ARBA00022771"/>
    </source>
</evidence>
<dbReference type="GO" id="GO:0005634">
    <property type="term" value="C:nucleus"/>
    <property type="evidence" value="ECO:0007669"/>
    <property type="project" value="UniProtKB-SubCell"/>
</dbReference>
<dbReference type="InterPro" id="IPR036236">
    <property type="entry name" value="Znf_C2H2_sf"/>
</dbReference>
<dbReference type="GeneID" id="28999693"/>
<dbReference type="Gene3D" id="3.30.160.60">
    <property type="entry name" value="Classic Zinc Finger"/>
    <property type="match status" value="4"/>
</dbReference>
<keyword evidence="7" id="KW-0805">Transcription regulation</keyword>
<sequence length="459" mass="51938">MDPTKETPTSPIFTVSPLYPLYPSSNMTINSPSPLLTDSPYAWMSHCDTATTNNTTTTTGSIPFTWMSQHQLDSPSMSSSTGVRTPDLPTCDTNYDNPDSFLAHTTVSPLWQPSTVSDDAIHATFYSDQKHYHHHHHEQHQHQQQLNWSSYAQDPLYDSYCLSNSSLLHLPFQESFDPAAYEALVVPSEVFPYPASVSPEMPTEWQSPESLVASPSPEMEFESSCYPVESKLASASALFGHLSRAELIERVVQLEKERQSRQPLVQEEKSYVCRWANCGIHLSKLNQLITHIKENHVGSGKPAYHCEWSDCPRNQKPFMKRHKMHNHMRTHTGERPFVCTVQGCDKRFSRPDSLNTHIKTHSNVRPYACPVRGCGKAYFHSRSLRKHGKSHETPMVARKPLGSLPKRANNQVQKTARRRYAMPRHVPDLRAIVAPRAWPNTAQVSSTSSSSAYVFSDYC</sequence>
<comment type="subcellular location">
    <subcellularLocation>
        <location evidence="1">Nucleus</location>
    </subcellularLocation>
</comment>
<evidence type="ECO:0000256" key="4">
    <source>
        <dbReference type="ARBA" id="ARBA00022737"/>
    </source>
</evidence>
<organism evidence="13 14">
    <name type="scientific">Phycomyces blakesleeanus (strain ATCC 8743b / DSM 1359 / FGSC 10004 / NBRC 33097 / NRRL 1555)</name>
    <dbReference type="NCBI Taxonomy" id="763407"/>
    <lineage>
        <taxon>Eukaryota</taxon>
        <taxon>Fungi</taxon>
        <taxon>Fungi incertae sedis</taxon>
        <taxon>Mucoromycota</taxon>
        <taxon>Mucoromycotina</taxon>
        <taxon>Mucoromycetes</taxon>
        <taxon>Mucorales</taxon>
        <taxon>Phycomycetaceae</taxon>
        <taxon>Phycomyces</taxon>
    </lineage>
</organism>
<dbReference type="InterPro" id="IPR013087">
    <property type="entry name" value="Znf_C2H2_type"/>
</dbReference>
<keyword evidence="10" id="KW-0539">Nucleus</keyword>
<evidence type="ECO:0000256" key="1">
    <source>
        <dbReference type="ARBA" id="ARBA00004123"/>
    </source>
</evidence>
<dbReference type="RefSeq" id="XP_018285534.1">
    <property type="nucleotide sequence ID" value="XM_018438787.1"/>
</dbReference>